<evidence type="ECO:0000256" key="1">
    <source>
        <dbReference type="SAM" id="MobiDB-lite"/>
    </source>
</evidence>
<dbReference type="EMBL" id="JAUEDM010000005">
    <property type="protein sequence ID" value="KAK3316809.1"/>
    <property type="molecule type" value="Genomic_DNA"/>
</dbReference>
<reference evidence="2" key="1">
    <citation type="journal article" date="2023" name="Mol. Phylogenet. Evol.">
        <title>Genome-scale phylogeny and comparative genomics of the fungal order Sordariales.</title>
        <authorList>
            <person name="Hensen N."/>
            <person name="Bonometti L."/>
            <person name="Westerberg I."/>
            <person name="Brannstrom I.O."/>
            <person name="Guillou S."/>
            <person name="Cros-Aarteil S."/>
            <person name="Calhoun S."/>
            <person name="Haridas S."/>
            <person name="Kuo A."/>
            <person name="Mondo S."/>
            <person name="Pangilinan J."/>
            <person name="Riley R."/>
            <person name="LaButti K."/>
            <person name="Andreopoulos B."/>
            <person name="Lipzen A."/>
            <person name="Chen C."/>
            <person name="Yan M."/>
            <person name="Daum C."/>
            <person name="Ng V."/>
            <person name="Clum A."/>
            <person name="Steindorff A."/>
            <person name="Ohm R.A."/>
            <person name="Martin F."/>
            <person name="Silar P."/>
            <person name="Natvig D.O."/>
            <person name="Lalanne C."/>
            <person name="Gautier V."/>
            <person name="Ament-Velasquez S.L."/>
            <person name="Kruys A."/>
            <person name="Hutchinson M.I."/>
            <person name="Powell A.J."/>
            <person name="Barry K."/>
            <person name="Miller A.N."/>
            <person name="Grigoriev I.V."/>
            <person name="Debuchy R."/>
            <person name="Gladieux P."/>
            <person name="Hiltunen Thoren M."/>
            <person name="Johannesson H."/>
        </authorList>
    </citation>
    <scope>NUCLEOTIDE SEQUENCE</scope>
    <source>
        <strain evidence="2">CBS 118394</strain>
    </source>
</reference>
<name>A0AAE0I1E6_9PEZI</name>
<sequence>MDPLSIAAGVTSLIGVCAKVGLALNDVRDGANLANAKVDVLRHEIKGFTQVLELTKSTMEGADVQVAFQSTGHIGNHWRSIAAGIKDSRQTLERLHSIVEGFHKTVRVLDGTRKHFRLRLAASEITIYQQKIRTYRNTMQMSIQTVILWNQVSHQESTDKILPGLDDLTGAIHRLALDMNAQIASLRSVVESGQSQDQLQSLGHMKKCLETAADVISSASTTLGLSDRASVIAPSDFDDIFGSRSNEAVMRWIYASEEPGGDPPPSTASTSTSMDTPRSSKPKLDDSDSDFGWKWKPATPRQRYNTSKAACLGCAKTDIASKTRSARWIFSPIWWWHIIPLTRHLAWLESKELAMEQLRIVSKWEPSPSTTFIYLEKGYQLAMSLLQLDDTTQAEVYAKKCIKGYKKMRNEVHNSHKANCLPNSLELMVNICEANGDEEGAQAYRLLCLETRETLVDEESSLPHQLNEPNDPATNTESSDPPAPAFPSMDHTGFSSTSEQPVTRSREATVPSPRPGLATPESGQIRKTAAVNVLLLPAARRRGDFIARSLGPWDAARWEQHDYAEGKRLTTRTFRDKTPVFINLWDVNIFRWDGLNVDGTRRPGPAAPALEALGHAGRRYVLSWDICQKTNVRRSIP</sequence>
<feature type="region of interest" description="Disordered" evidence="1">
    <location>
        <begin position="458"/>
        <end position="524"/>
    </location>
</feature>
<accession>A0AAE0I1E6</accession>
<keyword evidence="3" id="KW-1185">Reference proteome</keyword>
<feature type="compositionally biased region" description="Low complexity" evidence="1">
    <location>
        <begin position="267"/>
        <end position="279"/>
    </location>
</feature>
<protein>
    <recommendedName>
        <fullName evidence="4">Fungal N-terminal domain-containing protein</fullName>
    </recommendedName>
</protein>
<proteinExistence type="predicted"/>
<organism evidence="2 3">
    <name type="scientific">Apodospora peruviana</name>
    <dbReference type="NCBI Taxonomy" id="516989"/>
    <lineage>
        <taxon>Eukaryota</taxon>
        <taxon>Fungi</taxon>
        <taxon>Dikarya</taxon>
        <taxon>Ascomycota</taxon>
        <taxon>Pezizomycotina</taxon>
        <taxon>Sordariomycetes</taxon>
        <taxon>Sordariomycetidae</taxon>
        <taxon>Sordariales</taxon>
        <taxon>Lasiosphaeriaceae</taxon>
        <taxon>Apodospora</taxon>
    </lineage>
</organism>
<evidence type="ECO:0000313" key="2">
    <source>
        <dbReference type="EMBL" id="KAK3316809.1"/>
    </source>
</evidence>
<gene>
    <name evidence="2" type="ORF">B0H66DRAFT_626328</name>
</gene>
<dbReference type="AlphaFoldDB" id="A0AAE0I1E6"/>
<feature type="compositionally biased region" description="Polar residues" evidence="1">
    <location>
        <begin position="462"/>
        <end position="479"/>
    </location>
</feature>
<comment type="caution">
    <text evidence="2">The sequence shown here is derived from an EMBL/GenBank/DDBJ whole genome shotgun (WGS) entry which is preliminary data.</text>
</comment>
<feature type="region of interest" description="Disordered" evidence="1">
    <location>
        <begin position="256"/>
        <end position="294"/>
    </location>
</feature>
<feature type="compositionally biased region" description="Polar residues" evidence="1">
    <location>
        <begin position="493"/>
        <end position="503"/>
    </location>
</feature>
<evidence type="ECO:0008006" key="4">
    <source>
        <dbReference type="Google" id="ProtNLM"/>
    </source>
</evidence>
<dbReference type="Proteomes" id="UP001283341">
    <property type="component" value="Unassembled WGS sequence"/>
</dbReference>
<evidence type="ECO:0000313" key="3">
    <source>
        <dbReference type="Proteomes" id="UP001283341"/>
    </source>
</evidence>
<reference evidence="2" key="2">
    <citation type="submission" date="2023-06" db="EMBL/GenBank/DDBJ databases">
        <authorList>
            <consortium name="Lawrence Berkeley National Laboratory"/>
            <person name="Haridas S."/>
            <person name="Hensen N."/>
            <person name="Bonometti L."/>
            <person name="Westerberg I."/>
            <person name="Brannstrom I.O."/>
            <person name="Guillou S."/>
            <person name="Cros-Aarteil S."/>
            <person name="Calhoun S."/>
            <person name="Kuo A."/>
            <person name="Mondo S."/>
            <person name="Pangilinan J."/>
            <person name="Riley R."/>
            <person name="Labutti K."/>
            <person name="Andreopoulos B."/>
            <person name="Lipzen A."/>
            <person name="Chen C."/>
            <person name="Yanf M."/>
            <person name="Daum C."/>
            <person name="Ng V."/>
            <person name="Clum A."/>
            <person name="Steindorff A."/>
            <person name="Ohm R."/>
            <person name="Martin F."/>
            <person name="Silar P."/>
            <person name="Natvig D."/>
            <person name="Lalanne C."/>
            <person name="Gautier V."/>
            <person name="Ament-Velasquez S.L."/>
            <person name="Kruys A."/>
            <person name="Hutchinson M.I."/>
            <person name="Powell A.J."/>
            <person name="Barry K."/>
            <person name="Miller A.N."/>
            <person name="Grigoriev I.V."/>
            <person name="Debuchy R."/>
            <person name="Gladieux P."/>
            <person name="Thoren M.H."/>
            <person name="Johannesson H."/>
        </authorList>
    </citation>
    <scope>NUCLEOTIDE SEQUENCE</scope>
    <source>
        <strain evidence="2">CBS 118394</strain>
    </source>
</reference>